<feature type="transmembrane region" description="Helical" evidence="9">
    <location>
        <begin position="224"/>
        <end position="240"/>
    </location>
</feature>
<dbReference type="GO" id="GO:0016887">
    <property type="term" value="F:ATP hydrolysis activity"/>
    <property type="evidence" value="ECO:0007669"/>
    <property type="project" value="InterPro"/>
</dbReference>
<feature type="transmembrane region" description="Helical" evidence="9">
    <location>
        <begin position="118"/>
        <end position="142"/>
    </location>
</feature>
<sequence>MRLLVKAAIRQKKSLALMFITSLSLIGLTVASQLEIISFGVIANKGVDFFQLFSPAGAKDLGVDQSQIDVIFPEIGKNSQGEVTPETAEEYMHKNSRLNALQKAIYFIKKNYLFGKSFSFFILFLLCVALFKSIFLFISRYATQKMSIKISRDLRNEYFEHIQKLSLSFYHEYKIGSLSSRVAGDAHQIAKSLYTMMENYIHAPFTLISTFLVCIFMSWQLSLIVFVALPLIFVPITLINRKVKKITRQLQGKQESFSTVLIDFLSGIQTIKVFAMEAFAVKKYKEHNEAMAKLEMKTAKYDLLTRPLLHMVTTLCLSMVLIGGLYVFNMQLAELIIFVGLLYQFYEPVKKFAEKNVEIQKGVVAAERLYQVLDIMPKITDSKDAHVLKGSCNTIAFNNVSFRYKERWVLEGLSFSVSKGESIAVLGSTGVGKSTVASLLTRLYDTSSGSITIDKKDIRDIKQASLREHIAFVSQKPFLFLDTVAANIAFGRPFSRSEIIEAAKKAQAHDFIMNLPQGYDTPVDETGKNLSGGQQQRLSIARALVKKAPILILDEATSSLDSISEGKIKEALMNLGDHVIQFIIAHRLSTVEHASKILFLEDSKTYFIGTKDELMQKSPQFKKMWLAHFKDKDKDKDKEPEYTV</sequence>
<evidence type="ECO:0000256" key="5">
    <source>
        <dbReference type="ARBA" id="ARBA00022741"/>
    </source>
</evidence>
<dbReference type="PROSITE" id="PS50893">
    <property type="entry name" value="ABC_TRANSPORTER_2"/>
    <property type="match status" value="1"/>
</dbReference>
<keyword evidence="6 12" id="KW-0067">ATP-binding</keyword>
<gene>
    <name evidence="12" type="ORF">COB21_01500</name>
</gene>
<dbReference type="Gene3D" id="1.20.1560.10">
    <property type="entry name" value="ABC transporter type 1, transmembrane domain"/>
    <property type="match status" value="1"/>
</dbReference>
<accession>A0A2A4X6H5</accession>
<dbReference type="GO" id="GO:0005524">
    <property type="term" value="F:ATP binding"/>
    <property type="evidence" value="ECO:0007669"/>
    <property type="project" value="UniProtKB-KW"/>
</dbReference>
<evidence type="ECO:0000256" key="7">
    <source>
        <dbReference type="ARBA" id="ARBA00022989"/>
    </source>
</evidence>
<keyword evidence="5" id="KW-0547">Nucleotide-binding</keyword>
<reference evidence="13" key="1">
    <citation type="submission" date="2017-08" db="EMBL/GenBank/DDBJ databases">
        <title>A dynamic microbial community with high functional redundancy inhabits the cold, oxic subseafloor aquifer.</title>
        <authorList>
            <person name="Tully B.J."/>
            <person name="Wheat C.G."/>
            <person name="Glazer B.T."/>
            <person name="Huber J.A."/>
        </authorList>
    </citation>
    <scope>NUCLEOTIDE SEQUENCE [LARGE SCALE GENOMIC DNA]</scope>
</reference>
<dbReference type="PROSITE" id="PS00211">
    <property type="entry name" value="ABC_TRANSPORTER_1"/>
    <property type="match status" value="1"/>
</dbReference>
<evidence type="ECO:0000256" key="1">
    <source>
        <dbReference type="ARBA" id="ARBA00004651"/>
    </source>
</evidence>
<comment type="caution">
    <text evidence="12">The sequence shown here is derived from an EMBL/GenBank/DDBJ whole genome shotgun (WGS) entry which is preliminary data.</text>
</comment>
<dbReference type="GO" id="GO:0034040">
    <property type="term" value="F:ATPase-coupled lipid transmembrane transporter activity"/>
    <property type="evidence" value="ECO:0007669"/>
    <property type="project" value="TreeGrafter"/>
</dbReference>
<feature type="transmembrane region" description="Helical" evidence="9">
    <location>
        <begin position="303"/>
        <end position="322"/>
    </location>
</feature>
<dbReference type="InterPro" id="IPR036640">
    <property type="entry name" value="ABC1_TM_sf"/>
</dbReference>
<dbReference type="SUPFAM" id="SSF90123">
    <property type="entry name" value="ABC transporter transmembrane region"/>
    <property type="match status" value="1"/>
</dbReference>
<proteinExistence type="predicted"/>
<dbReference type="PANTHER" id="PTHR24221:SF654">
    <property type="entry name" value="ATP-BINDING CASSETTE SUB-FAMILY B MEMBER 6"/>
    <property type="match status" value="1"/>
</dbReference>
<evidence type="ECO:0000256" key="3">
    <source>
        <dbReference type="ARBA" id="ARBA00022475"/>
    </source>
</evidence>
<dbReference type="SMART" id="SM00382">
    <property type="entry name" value="AAA"/>
    <property type="match status" value="1"/>
</dbReference>
<evidence type="ECO:0000256" key="8">
    <source>
        <dbReference type="ARBA" id="ARBA00023136"/>
    </source>
</evidence>
<dbReference type="GO" id="GO:0140359">
    <property type="term" value="F:ABC-type transporter activity"/>
    <property type="evidence" value="ECO:0007669"/>
    <property type="project" value="InterPro"/>
</dbReference>
<dbReference type="Gene3D" id="3.40.50.300">
    <property type="entry name" value="P-loop containing nucleotide triphosphate hydrolases"/>
    <property type="match status" value="1"/>
</dbReference>
<dbReference type="Pfam" id="PF00664">
    <property type="entry name" value="ABC_membrane"/>
    <property type="match status" value="1"/>
</dbReference>
<dbReference type="Pfam" id="PF00005">
    <property type="entry name" value="ABC_tran"/>
    <property type="match status" value="1"/>
</dbReference>
<evidence type="ECO:0000256" key="4">
    <source>
        <dbReference type="ARBA" id="ARBA00022692"/>
    </source>
</evidence>
<dbReference type="InterPro" id="IPR003439">
    <property type="entry name" value="ABC_transporter-like_ATP-bd"/>
</dbReference>
<dbReference type="InterPro" id="IPR003593">
    <property type="entry name" value="AAA+_ATPase"/>
</dbReference>
<dbReference type="InterPro" id="IPR027417">
    <property type="entry name" value="P-loop_NTPase"/>
</dbReference>
<keyword evidence="2" id="KW-0813">Transport</keyword>
<dbReference type="PANTHER" id="PTHR24221">
    <property type="entry name" value="ATP-BINDING CASSETTE SUB-FAMILY B"/>
    <property type="match status" value="1"/>
</dbReference>
<dbReference type="EMBL" id="NVUK01000008">
    <property type="protein sequence ID" value="PCI78170.1"/>
    <property type="molecule type" value="Genomic_DNA"/>
</dbReference>
<keyword evidence="3" id="KW-1003">Cell membrane</keyword>
<keyword evidence="4 9" id="KW-0812">Transmembrane</keyword>
<dbReference type="Proteomes" id="UP000218775">
    <property type="component" value="Unassembled WGS sequence"/>
</dbReference>
<dbReference type="AlphaFoldDB" id="A0A2A4X6H5"/>
<evidence type="ECO:0000313" key="12">
    <source>
        <dbReference type="EMBL" id="PCI78170.1"/>
    </source>
</evidence>
<name>A0A2A4X6H5_UNCAE</name>
<dbReference type="SUPFAM" id="SSF52540">
    <property type="entry name" value="P-loop containing nucleoside triphosphate hydrolases"/>
    <property type="match status" value="1"/>
</dbReference>
<evidence type="ECO:0000313" key="13">
    <source>
        <dbReference type="Proteomes" id="UP000218775"/>
    </source>
</evidence>
<evidence type="ECO:0000256" key="6">
    <source>
        <dbReference type="ARBA" id="ARBA00022840"/>
    </source>
</evidence>
<dbReference type="InterPro" id="IPR039421">
    <property type="entry name" value="Type_1_exporter"/>
</dbReference>
<dbReference type="InterPro" id="IPR017871">
    <property type="entry name" value="ABC_transporter-like_CS"/>
</dbReference>
<evidence type="ECO:0000256" key="2">
    <source>
        <dbReference type="ARBA" id="ARBA00022448"/>
    </source>
</evidence>
<evidence type="ECO:0000256" key="9">
    <source>
        <dbReference type="SAM" id="Phobius"/>
    </source>
</evidence>
<dbReference type="InterPro" id="IPR011527">
    <property type="entry name" value="ABC1_TM_dom"/>
</dbReference>
<dbReference type="PROSITE" id="PS50929">
    <property type="entry name" value="ABC_TM1F"/>
    <property type="match status" value="1"/>
</dbReference>
<dbReference type="GO" id="GO:0005886">
    <property type="term" value="C:plasma membrane"/>
    <property type="evidence" value="ECO:0007669"/>
    <property type="project" value="UniProtKB-SubCell"/>
</dbReference>
<feature type="domain" description="ABC transporter" evidence="10">
    <location>
        <begin position="395"/>
        <end position="627"/>
    </location>
</feature>
<feature type="domain" description="ABC transmembrane type-1" evidence="11">
    <location>
        <begin position="121"/>
        <end position="361"/>
    </location>
</feature>
<protein>
    <submittedName>
        <fullName evidence="12">ABC transporter ATP-binding protein</fullName>
    </submittedName>
</protein>
<dbReference type="FunFam" id="3.40.50.300:FF:000221">
    <property type="entry name" value="Multidrug ABC transporter ATP-binding protein"/>
    <property type="match status" value="1"/>
</dbReference>
<keyword evidence="8 9" id="KW-0472">Membrane</keyword>
<evidence type="ECO:0000259" key="11">
    <source>
        <dbReference type="PROSITE" id="PS50929"/>
    </source>
</evidence>
<evidence type="ECO:0000259" key="10">
    <source>
        <dbReference type="PROSITE" id="PS50893"/>
    </source>
</evidence>
<dbReference type="CDD" id="cd18552">
    <property type="entry name" value="ABC_6TM_MsbA_like"/>
    <property type="match status" value="1"/>
</dbReference>
<feature type="transmembrane region" description="Helical" evidence="9">
    <location>
        <begin position="200"/>
        <end position="218"/>
    </location>
</feature>
<organism evidence="12 13">
    <name type="scientific">Aerophobetes bacterium</name>
    <dbReference type="NCBI Taxonomy" id="2030807"/>
    <lineage>
        <taxon>Bacteria</taxon>
        <taxon>Candidatus Aerophobota</taxon>
    </lineage>
</organism>
<keyword evidence="7 9" id="KW-1133">Transmembrane helix</keyword>
<comment type="subcellular location">
    <subcellularLocation>
        <location evidence="1">Cell membrane</location>
        <topology evidence="1">Multi-pass membrane protein</topology>
    </subcellularLocation>
</comment>